<evidence type="ECO:0000259" key="8">
    <source>
        <dbReference type="PROSITE" id="PS51880"/>
    </source>
</evidence>
<dbReference type="InterPro" id="IPR012675">
    <property type="entry name" value="Beta-grasp_dom_sf"/>
</dbReference>
<dbReference type="SUPFAM" id="SSF109604">
    <property type="entry name" value="HD-domain/PDEase-like"/>
    <property type="match status" value="1"/>
</dbReference>
<name>A0A410H3I1_9GAMM</name>
<comment type="pathway">
    <text evidence="2">Purine metabolism.</text>
</comment>
<dbReference type="InterPro" id="IPR004095">
    <property type="entry name" value="TGS"/>
</dbReference>
<dbReference type="CDD" id="cd01668">
    <property type="entry name" value="TGS_RSH"/>
    <property type="match status" value="1"/>
</dbReference>
<dbReference type="GO" id="GO:0008728">
    <property type="term" value="F:GTP diphosphokinase activity"/>
    <property type="evidence" value="ECO:0007669"/>
    <property type="project" value="TreeGrafter"/>
</dbReference>
<sequence>MDSVQTLYQKVFKSEEYDALGIKACEMALEAYDLPEQSIVRSAEVAAVLANLKLDRDTLIATLVSDMTLEPHYSIAQITDVFGQSIAKMVDGIRRLNQFRDFMPANTSNEVQNERLRQMLLAMTSDIRTMIVKLAYRVVRLRNLKNEDEDVRRQIASETQLIFAPLANRLGIAQLKWELEDLSFRFLEPGIYKEVARQLDAKRLGREAYINSIIQELQEMLKNSGIEYHISGRPKHIYSIWRKMTRKNLPIDALYDLRAVRIYVDSVRECYEVLGMIHSRWAYIKDEFDDYIASPKENGYQSIHTVIIGAENKTVEIQIRTHEMHRHAEFGIAAHWRYKEGGKPIDPSLEQSINLVRQMLEYNDNPDLLNEISTELLSEHIYVMTPANEIITMNKGCTPLDFAYQIHTELGHRCRGAKINGKIMPLTYQLKTGDSVEILTVKEGTPNRNWLNPNLNYLGSSRSRTKVRHWFNQQNKDANIEAGEGLFHKEVRRLQADDISAEMLLERFKLETVDELYEGIGKGQINERQLTNAIQKLIKPEEEHMRPRSRDLLEHDVPLEPGKAYVVGVPQLKTSLAPCCHPDESDQIIGYVTRGRGVTVHKKDCPNILNLTYDEQKRLIEVAWHGAKPEPEAYDAVLQILAFDRKGLLRDIMAMLTHWDINLINSDTRTDKADGSVSMTLQIEVEPQTNVGELLDQIEQIQNVVSTSINLNKEKHSSVSQTLH</sequence>
<dbReference type="PROSITE" id="PS51880">
    <property type="entry name" value="TGS"/>
    <property type="match status" value="1"/>
</dbReference>
<dbReference type="InterPro" id="IPR004811">
    <property type="entry name" value="RelA/Spo_fam"/>
</dbReference>
<dbReference type="PROSITE" id="PS51671">
    <property type="entry name" value="ACT"/>
    <property type="match status" value="1"/>
</dbReference>
<dbReference type="InterPro" id="IPR012676">
    <property type="entry name" value="TGS-like"/>
</dbReference>
<dbReference type="SMART" id="SM00954">
    <property type="entry name" value="RelA_SpoT"/>
    <property type="match status" value="1"/>
</dbReference>
<dbReference type="FunFam" id="3.30.460.10:FF:000001">
    <property type="entry name" value="GTP pyrophosphokinase RelA"/>
    <property type="match status" value="1"/>
</dbReference>
<evidence type="ECO:0000256" key="2">
    <source>
        <dbReference type="ARBA" id="ARBA00025704"/>
    </source>
</evidence>
<dbReference type="Gene3D" id="3.10.20.30">
    <property type="match status" value="1"/>
</dbReference>
<dbReference type="CDD" id="cd05399">
    <property type="entry name" value="NT_Rel-Spo_like"/>
    <property type="match status" value="1"/>
</dbReference>
<dbReference type="InterPro" id="IPR045865">
    <property type="entry name" value="ACT-like_dom_sf"/>
</dbReference>
<dbReference type="Pfam" id="PF04607">
    <property type="entry name" value="RelA_SpoT"/>
    <property type="match status" value="1"/>
</dbReference>
<dbReference type="Pfam" id="PF02824">
    <property type="entry name" value="TGS"/>
    <property type="match status" value="1"/>
</dbReference>
<dbReference type="GO" id="GO:0008893">
    <property type="term" value="F:guanosine-3',5'-bis(diphosphate) 3'-diphosphatase activity"/>
    <property type="evidence" value="ECO:0007669"/>
    <property type="project" value="TreeGrafter"/>
</dbReference>
<dbReference type="RefSeq" id="WP_127119716.1">
    <property type="nucleotide sequence ID" value="NZ_CP035033.1"/>
</dbReference>
<reference evidence="9 10" key="1">
    <citation type="journal article" date="2018" name="Environ. Microbiol.">
        <title>Genomes of ubiquitous marine and hypersaline Hydrogenovibrio, Thiomicrorhabdus and Thiomicrospira spp. encode a diversity of mechanisms to sustain chemolithoautotrophy in heterogeneous environments.</title>
        <authorList>
            <person name="Scott K.M."/>
            <person name="Williams J."/>
            <person name="Porter C.M.B."/>
            <person name="Russel S."/>
            <person name="Harmer T.L."/>
            <person name="Paul J.H."/>
            <person name="Antonen K.M."/>
            <person name="Bridges M.K."/>
            <person name="Camper G.J."/>
            <person name="Campla C.K."/>
            <person name="Casella L.G."/>
            <person name="Chase E."/>
            <person name="Conrad J.W."/>
            <person name="Cruz M.C."/>
            <person name="Dunlap D.S."/>
            <person name="Duran L."/>
            <person name="Fahsbender E.M."/>
            <person name="Goldsmith D.B."/>
            <person name="Keeley R.F."/>
            <person name="Kondoff M.R."/>
            <person name="Kussy B.I."/>
            <person name="Lane M.K."/>
            <person name="Lawler S."/>
            <person name="Leigh B.A."/>
            <person name="Lewis C."/>
            <person name="Lostal L.M."/>
            <person name="Marking D."/>
            <person name="Mancera P.A."/>
            <person name="McClenthan E.C."/>
            <person name="McIntyre E.A."/>
            <person name="Mine J.A."/>
            <person name="Modi S."/>
            <person name="Moore B.D."/>
            <person name="Morgan W.A."/>
            <person name="Nelson K.M."/>
            <person name="Nguyen K.N."/>
            <person name="Ogburn N."/>
            <person name="Parrino D.G."/>
            <person name="Pedapudi A.D."/>
            <person name="Pelham R.P."/>
            <person name="Preece A.M."/>
            <person name="Rampersad E.A."/>
            <person name="Richardson J.C."/>
            <person name="Rodgers C.M."/>
            <person name="Schaffer B.L."/>
            <person name="Sheridan N.E."/>
            <person name="Solone M.R."/>
            <person name="Staley Z.R."/>
            <person name="Tabuchi M."/>
            <person name="Waide R.J."/>
            <person name="Wanjugi P.W."/>
            <person name="Young S."/>
            <person name="Clum A."/>
            <person name="Daum C."/>
            <person name="Huntemann M."/>
            <person name="Ivanova N."/>
            <person name="Kyrpides N."/>
            <person name="Mikhailova N."/>
            <person name="Palaniappan K."/>
            <person name="Pillay M."/>
            <person name="Reddy T.B.K."/>
            <person name="Shapiro N."/>
            <person name="Stamatis D."/>
            <person name="Varghese N."/>
            <person name="Woyke T."/>
            <person name="Boden R."/>
            <person name="Freyermuth S.K."/>
            <person name="Kerfeld C.A."/>
        </authorList>
    </citation>
    <scope>NUCLEOTIDE SEQUENCE [LARGE SCALE GENOMIC DNA]</scope>
    <source>
        <strain evidence="9 10">JR-2</strain>
    </source>
</reference>
<dbReference type="SUPFAM" id="SSF81301">
    <property type="entry name" value="Nucleotidyltransferase"/>
    <property type="match status" value="1"/>
</dbReference>
<dbReference type="KEGG" id="htr:EPV75_06675"/>
<dbReference type="GO" id="GO:0015969">
    <property type="term" value="P:guanosine tetraphosphate metabolic process"/>
    <property type="evidence" value="ECO:0007669"/>
    <property type="project" value="InterPro"/>
</dbReference>
<dbReference type="AlphaFoldDB" id="A0A410H3I1"/>
<protein>
    <recommendedName>
        <fullName evidence="1">GTP pyrophosphokinase</fullName>
    </recommendedName>
    <alternativeName>
        <fullName evidence="4">(p)ppGpp synthase</fullName>
    </alternativeName>
    <alternativeName>
        <fullName evidence="3">ATP:GTP 3'-pyrophosphotransferase</fullName>
    </alternativeName>
    <alternativeName>
        <fullName evidence="5">ppGpp synthase I</fullName>
    </alternativeName>
</protein>
<evidence type="ECO:0000256" key="1">
    <source>
        <dbReference type="ARBA" id="ARBA00019852"/>
    </source>
</evidence>
<evidence type="ECO:0000256" key="6">
    <source>
        <dbReference type="RuleBase" id="RU003847"/>
    </source>
</evidence>
<keyword evidence="10" id="KW-1185">Reference proteome</keyword>
<dbReference type="Pfam" id="PF13291">
    <property type="entry name" value="ACT_4"/>
    <property type="match status" value="1"/>
</dbReference>
<dbReference type="InterPro" id="IPR033655">
    <property type="entry name" value="TGS_RelA/SpoT"/>
</dbReference>
<dbReference type="InterPro" id="IPR043519">
    <property type="entry name" value="NT_sf"/>
</dbReference>
<feature type="domain" description="TGS" evidence="8">
    <location>
        <begin position="370"/>
        <end position="440"/>
    </location>
</feature>
<dbReference type="InterPro" id="IPR007685">
    <property type="entry name" value="RelA_SpoT"/>
</dbReference>
<dbReference type="SUPFAM" id="SSF55021">
    <property type="entry name" value="ACT-like"/>
    <property type="match status" value="1"/>
</dbReference>
<evidence type="ECO:0000256" key="3">
    <source>
        <dbReference type="ARBA" id="ARBA00029754"/>
    </source>
</evidence>
<dbReference type="FunFam" id="3.10.20.30:FF:000002">
    <property type="entry name" value="GTP pyrophosphokinase (RelA/SpoT)"/>
    <property type="match status" value="1"/>
</dbReference>
<dbReference type="PANTHER" id="PTHR21262:SF31">
    <property type="entry name" value="GTP PYROPHOSPHOKINASE"/>
    <property type="match status" value="1"/>
</dbReference>
<evidence type="ECO:0000313" key="10">
    <source>
        <dbReference type="Proteomes" id="UP000285478"/>
    </source>
</evidence>
<comment type="similarity">
    <text evidence="6">Belongs to the relA/spoT family.</text>
</comment>
<dbReference type="Gene3D" id="3.30.70.260">
    <property type="match status" value="1"/>
</dbReference>
<dbReference type="SUPFAM" id="SSF81271">
    <property type="entry name" value="TGS-like"/>
    <property type="match status" value="1"/>
</dbReference>
<dbReference type="NCBIfam" id="TIGR00691">
    <property type="entry name" value="spoT_relA"/>
    <property type="match status" value="1"/>
</dbReference>
<dbReference type="Proteomes" id="UP000285478">
    <property type="component" value="Chromosome"/>
</dbReference>
<proteinExistence type="inferred from homology"/>
<dbReference type="Gene3D" id="1.10.3210.10">
    <property type="entry name" value="Hypothetical protein af1432"/>
    <property type="match status" value="1"/>
</dbReference>
<dbReference type="EMBL" id="CP035033">
    <property type="protein sequence ID" value="QAB15370.1"/>
    <property type="molecule type" value="Genomic_DNA"/>
</dbReference>
<dbReference type="PANTHER" id="PTHR21262">
    <property type="entry name" value="GUANOSINE-3',5'-BIS DIPHOSPHATE 3'-PYROPHOSPHOHYDROLASE"/>
    <property type="match status" value="1"/>
</dbReference>
<accession>A0A410H3I1</accession>
<feature type="domain" description="ACT" evidence="7">
    <location>
        <begin position="637"/>
        <end position="712"/>
    </location>
</feature>
<dbReference type="GO" id="GO:0042594">
    <property type="term" value="P:response to starvation"/>
    <property type="evidence" value="ECO:0007669"/>
    <property type="project" value="TreeGrafter"/>
</dbReference>
<evidence type="ECO:0000259" key="7">
    <source>
        <dbReference type="PROSITE" id="PS51671"/>
    </source>
</evidence>
<evidence type="ECO:0000313" key="9">
    <source>
        <dbReference type="EMBL" id="QAB15370.1"/>
    </source>
</evidence>
<dbReference type="CDD" id="cd04876">
    <property type="entry name" value="ACT_RelA-SpoT"/>
    <property type="match status" value="1"/>
</dbReference>
<organism evidence="9 10">
    <name type="scientific">Hydrogenovibrio thermophilus</name>
    <dbReference type="NCBI Taxonomy" id="265883"/>
    <lineage>
        <taxon>Bacteria</taxon>
        <taxon>Pseudomonadati</taxon>
        <taxon>Pseudomonadota</taxon>
        <taxon>Gammaproteobacteria</taxon>
        <taxon>Thiotrichales</taxon>
        <taxon>Piscirickettsiaceae</taxon>
        <taxon>Hydrogenovibrio</taxon>
    </lineage>
</organism>
<dbReference type="Gene3D" id="3.30.460.10">
    <property type="entry name" value="Beta Polymerase, domain 2"/>
    <property type="match status" value="1"/>
</dbReference>
<dbReference type="GO" id="GO:0005886">
    <property type="term" value="C:plasma membrane"/>
    <property type="evidence" value="ECO:0007669"/>
    <property type="project" value="TreeGrafter"/>
</dbReference>
<dbReference type="GO" id="GO:0015949">
    <property type="term" value="P:nucleobase-containing small molecule interconversion"/>
    <property type="evidence" value="ECO:0007669"/>
    <property type="project" value="UniProtKB-ARBA"/>
</dbReference>
<gene>
    <name evidence="9" type="ORF">EPV75_06675</name>
</gene>
<dbReference type="InterPro" id="IPR002912">
    <property type="entry name" value="ACT_dom"/>
</dbReference>
<dbReference type="Pfam" id="PF13328">
    <property type="entry name" value="HD_4"/>
    <property type="match status" value="1"/>
</dbReference>
<evidence type="ECO:0000256" key="5">
    <source>
        <dbReference type="ARBA" id="ARBA00033308"/>
    </source>
</evidence>
<comment type="function">
    <text evidence="6">In eubacteria ppGpp (guanosine 3'-diphosphate 5'-diphosphate) is a mediator of the stringent response that coordinates a variety of cellular activities in response to changes in nutritional abundance.</text>
</comment>
<evidence type="ECO:0000256" key="4">
    <source>
        <dbReference type="ARBA" id="ARBA00032407"/>
    </source>
</evidence>